<proteinExistence type="predicted"/>
<keyword evidence="4" id="KW-1185">Reference proteome</keyword>
<feature type="region of interest" description="Disordered" evidence="1">
    <location>
        <begin position="244"/>
        <end position="307"/>
    </location>
</feature>
<gene>
    <name evidence="3" type="ORF">MSAN_00955700</name>
</gene>
<dbReference type="EMBL" id="JACAZH010000006">
    <property type="protein sequence ID" value="KAF7366970.1"/>
    <property type="molecule type" value="Genomic_DNA"/>
</dbReference>
<feature type="region of interest" description="Disordered" evidence="1">
    <location>
        <begin position="47"/>
        <end position="106"/>
    </location>
</feature>
<dbReference type="Proteomes" id="UP000623467">
    <property type="component" value="Unassembled WGS sequence"/>
</dbReference>
<name>A0A8H7DA65_9AGAR</name>
<dbReference type="OrthoDB" id="8922241at2759"/>
<feature type="region of interest" description="Disordered" evidence="1">
    <location>
        <begin position="429"/>
        <end position="470"/>
    </location>
</feature>
<feature type="region of interest" description="Disordered" evidence="1">
    <location>
        <begin position="554"/>
        <end position="609"/>
    </location>
</feature>
<evidence type="ECO:0000313" key="3">
    <source>
        <dbReference type="EMBL" id="KAF7366970.1"/>
    </source>
</evidence>
<feature type="compositionally biased region" description="Polar residues" evidence="1">
    <location>
        <begin position="348"/>
        <end position="405"/>
    </location>
</feature>
<feature type="region of interest" description="Disordered" evidence="1">
    <location>
        <begin position="343"/>
        <end position="414"/>
    </location>
</feature>
<dbReference type="InterPro" id="IPR013087">
    <property type="entry name" value="Znf_C2H2_type"/>
</dbReference>
<dbReference type="Gene3D" id="3.30.160.60">
    <property type="entry name" value="Classic Zinc Finger"/>
    <property type="match status" value="1"/>
</dbReference>
<accession>A0A8H7DA65</accession>
<feature type="domain" description="C2H2-type" evidence="2">
    <location>
        <begin position="484"/>
        <end position="510"/>
    </location>
</feature>
<dbReference type="AlphaFoldDB" id="A0A8H7DA65"/>
<evidence type="ECO:0000259" key="2">
    <source>
        <dbReference type="SMART" id="SM00355"/>
    </source>
</evidence>
<sequence>MLTRRNQIRGKENEEEEIVPRKLLVRVCSKSSRRAWRQRQPLNFPLPTAINPTTSNPIPSGIRPVCPDGNLGGSGSGFGPSQPRKRRRAEDADSDDSTLGEHFQNHAGNYVSSSGFRLDSHSHYNPIPAPIFPGTLFLLTAGKSLTFESIAASSGLLELVWPELSAPLPLSNDIVEGHNYGRKGGRSEEADSEDPRAGKRFHADGRNVQADFDPFPGLPHLRGLPPTPVSWNHLINHTSPVVGYPAFDHNPTQGCHEPSSGPNPDRKRRRTQTPDASTGRGGNKRTKMKTKEATPPDFSPPNLALPDMHSERFDLTYQPRSVGELSAGYPNIAHGRSGEFPPWDVDVQFSSADGQTIPNQPSSSRIQVEFQPQSRPNTRNTAASRALTRQTNRLPKKPNASSQGSYDDEAVGTSRVRFTPRSRLCSEVGTSTYTALRRKSPPTETVPQKRTTRRRKSLGPSPSVCNSEPGMSTLVALTQPKGTIPCPHGCSDVMFTRKADLKRHLEGGRHQGKTASCPLCGEEKSRPCAVRRHLKNVHSVKDKTDVDRIMAMGKTNLKADEKKEMQQKRKKKKLAEKEQDLDWDDDDDDNFEQAPEEGNDRDEGEFGTE</sequence>
<organism evidence="3 4">
    <name type="scientific">Mycena sanguinolenta</name>
    <dbReference type="NCBI Taxonomy" id="230812"/>
    <lineage>
        <taxon>Eukaryota</taxon>
        <taxon>Fungi</taxon>
        <taxon>Dikarya</taxon>
        <taxon>Basidiomycota</taxon>
        <taxon>Agaricomycotina</taxon>
        <taxon>Agaricomycetes</taxon>
        <taxon>Agaricomycetidae</taxon>
        <taxon>Agaricales</taxon>
        <taxon>Marasmiineae</taxon>
        <taxon>Mycenaceae</taxon>
        <taxon>Mycena</taxon>
    </lineage>
</organism>
<feature type="compositionally biased region" description="Basic and acidic residues" evidence="1">
    <location>
        <begin position="185"/>
        <end position="202"/>
    </location>
</feature>
<protein>
    <recommendedName>
        <fullName evidence="2">C2H2-type domain-containing protein</fullName>
    </recommendedName>
</protein>
<feature type="compositionally biased region" description="Basic and acidic residues" evidence="1">
    <location>
        <begin position="557"/>
        <end position="567"/>
    </location>
</feature>
<reference evidence="3" key="1">
    <citation type="submission" date="2020-05" db="EMBL/GenBank/DDBJ databases">
        <title>Mycena genomes resolve the evolution of fungal bioluminescence.</title>
        <authorList>
            <person name="Tsai I.J."/>
        </authorList>
    </citation>
    <scope>NUCLEOTIDE SEQUENCE</scope>
    <source>
        <strain evidence="3">160909Yilan</strain>
    </source>
</reference>
<evidence type="ECO:0000313" key="4">
    <source>
        <dbReference type="Proteomes" id="UP000623467"/>
    </source>
</evidence>
<feature type="region of interest" description="Disordered" evidence="1">
    <location>
        <begin position="180"/>
        <end position="202"/>
    </location>
</feature>
<feature type="compositionally biased region" description="Acidic residues" evidence="1">
    <location>
        <begin position="581"/>
        <end position="609"/>
    </location>
</feature>
<dbReference type="SMART" id="SM00355">
    <property type="entry name" value="ZnF_C2H2"/>
    <property type="match status" value="2"/>
</dbReference>
<evidence type="ECO:0000256" key="1">
    <source>
        <dbReference type="SAM" id="MobiDB-lite"/>
    </source>
</evidence>
<feature type="domain" description="C2H2-type" evidence="2">
    <location>
        <begin position="515"/>
        <end position="538"/>
    </location>
</feature>
<comment type="caution">
    <text evidence="3">The sequence shown here is derived from an EMBL/GenBank/DDBJ whole genome shotgun (WGS) entry which is preliminary data.</text>
</comment>